<reference evidence="3" key="1">
    <citation type="submission" date="2018-12" db="EMBL/GenBank/DDBJ databases">
        <title>Tengunoibacter tsumagoiensis gen. nov., sp. nov., Dictyobacter kobayashii sp. nov., D. alpinus sp. nov., and D. joshuensis sp. nov. and description of Dictyobacteraceae fam. nov. within the order Ktedonobacterales isolated from Tengu-no-mugimeshi.</title>
        <authorList>
            <person name="Wang C.M."/>
            <person name="Zheng Y."/>
            <person name="Sakai Y."/>
            <person name="Toyoda A."/>
            <person name="Minakuchi Y."/>
            <person name="Abe K."/>
            <person name="Yokota A."/>
            <person name="Yabe S."/>
        </authorList>
    </citation>
    <scope>NUCLEOTIDE SEQUENCE [LARGE SCALE GENOMIC DNA]</scope>
    <source>
        <strain evidence="3">Uno11</strain>
    </source>
</reference>
<keyword evidence="3" id="KW-1185">Reference proteome</keyword>
<sequence>MRKSQQEQSRAERPAALPISSARTDSYVCSHEEDGGCITCSDQAISVKVLRINHEAGLALVTAGEETEEIDITLVEEVTPGDMLLAHGGVAIAHLNR</sequence>
<dbReference type="SUPFAM" id="SSF159127">
    <property type="entry name" value="HupF/HypC-like"/>
    <property type="match status" value="1"/>
</dbReference>
<dbReference type="EMBL" id="BIFS01000001">
    <property type="protein sequence ID" value="GCE21167.1"/>
    <property type="molecule type" value="Genomic_DNA"/>
</dbReference>
<comment type="caution">
    <text evidence="2">The sequence shown here is derived from an EMBL/GenBank/DDBJ whole genome shotgun (WGS) entry which is preliminary data.</text>
</comment>
<evidence type="ECO:0000256" key="1">
    <source>
        <dbReference type="ARBA" id="ARBA00006018"/>
    </source>
</evidence>
<evidence type="ECO:0000313" key="2">
    <source>
        <dbReference type="EMBL" id="GCE21167.1"/>
    </source>
</evidence>
<dbReference type="InterPro" id="IPR001109">
    <property type="entry name" value="Hydrogenase_HupF/HypC"/>
</dbReference>
<dbReference type="OrthoDB" id="162952at2"/>
<dbReference type="Pfam" id="PF01455">
    <property type="entry name" value="HupF_HypC"/>
    <property type="match status" value="1"/>
</dbReference>
<protein>
    <recommendedName>
        <fullName evidence="4">Hydrogenase assembly protein HupF</fullName>
    </recommendedName>
</protein>
<evidence type="ECO:0000313" key="3">
    <source>
        <dbReference type="Proteomes" id="UP000287188"/>
    </source>
</evidence>
<gene>
    <name evidence="2" type="ORF">KDK_49670</name>
</gene>
<name>A0A402APW9_9CHLR</name>
<accession>A0A402APW9</accession>
<dbReference type="Gene3D" id="2.30.30.140">
    <property type="match status" value="1"/>
</dbReference>
<comment type="similarity">
    <text evidence="1">Belongs to the HupF/HypC family.</text>
</comment>
<dbReference type="Proteomes" id="UP000287188">
    <property type="component" value="Unassembled WGS sequence"/>
</dbReference>
<dbReference type="AlphaFoldDB" id="A0A402APW9"/>
<proteinExistence type="inferred from homology"/>
<organism evidence="2 3">
    <name type="scientific">Dictyobacter kobayashii</name>
    <dbReference type="NCBI Taxonomy" id="2014872"/>
    <lineage>
        <taxon>Bacteria</taxon>
        <taxon>Bacillati</taxon>
        <taxon>Chloroflexota</taxon>
        <taxon>Ktedonobacteria</taxon>
        <taxon>Ktedonobacterales</taxon>
        <taxon>Dictyobacteraceae</taxon>
        <taxon>Dictyobacter</taxon>
    </lineage>
</organism>
<dbReference type="RefSeq" id="WP_126552707.1">
    <property type="nucleotide sequence ID" value="NZ_BIFS01000001.1"/>
</dbReference>
<evidence type="ECO:0008006" key="4">
    <source>
        <dbReference type="Google" id="ProtNLM"/>
    </source>
</evidence>